<keyword evidence="3" id="KW-1185">Reference proteome</keyword>
<evidence type="ECO:0008006" key="4">
    <source>
        <dbReference type="Google" id="ProtNLM"/>
    </source>
</evidence>
<organism evidence="2 3">
    <name type="scientific">Sporomusa termitida</name>
    <dbReference type="NCBI Taxonomy" id="2377"/>
    <lineage>
        <taxon>Bacteria</taxon>
        <taxon>Bacillati</taxon>
        <taxon>Bacillota</taxon>
        <taxon>Negativicutes</taxon>
        <taxon>Selenomonadales</taxon>
        <taxon>Sporomusaceae</taxon>
        <taxon>Sporomusa</taxon>
    </lineage>
</organism>
<accession>A0A517DVB6</accession>
<evidence type="ECO:0000313" key="3">
    <source>
        <dbReference type="Proteomes" id="UP000320776"/>
    </source>
</evidence>
<gene>
    <name evidence="2" type="ORF">SPTER_26460</name>
</gene>
<name>A0A517DVB6_9FIRM</name>
<feature type="signal peptide" evidence="1">
    <location>
        <begin position="1"/>
        <end position="18"/>
    </location>
</feature>
<feature type="chain" id="PRO_5022025156" description="Lipoprotein" evidence="1">
    <location>
        <begin position="19"/>
        <end position="116"/>
    </location>
</feature>
<evidence type="ECO:0000256" key="1">
    <source>
        <dbReference type="SAM" id="SignalP"/>
    </source>
</evidence>
<dbReference type="AlphaFoldDB" id="A0A517DVB6"/>
<dbReference type="KEGG" id="sted:SPTER_26460"/>
<evidence type="ECO:0000313" key="2">
    <source>
        <dbReference type="EMBL" id="QDR81271.1"/>
    </source>
</evidence>
<keyword evidence="1" id="KW-0732">Signal</keyword>
<reference evidence="2 3" key="1">
    <citation type="submission" date="2019-02" db="EMBL/GenBank/DDBJ databases">
        <title>Closed genome of Sporomusa termitida DSM 4440.</title>
        <authorList>
            <person name="Poehlein A."/>
            <person name="Daniel R."/>
        </authorList>
    </citation>
    <scope>NUCLEOTIDE SEQUENCE [LARGE SCALE GENOMIC DNA]</scope>
    <source>
        <strain evidence="2 3">DSM 4440</strain>
    </source>
</reference>
<dbReference type="Proteomes" id="UP000320776">
    <property type="component" value="Chromosome"/>
</dbReference>
<dbReference type="OrthoDB" id="1682314at2"/>
<protein>
    <recommendedName>
        <fullName evidence="4">Lipoprotein</fullName>
    </recommendedName>
</protein>
<proteinExistence type="predicted"/>
<sequence>MRRMIAMLFSTVLMLVFAAGCGNITGGEFTGKWVNSERSAETVEIKRNGESFIVTQSTPTTIAKIVNNDEKRTREYTAVLKDGVLTVNTGSEAKTISYVKDGDYLLFEEHKFIRQK</sequence>
<dbReference type="RefSeq" id="WP_144350784.1">
    <property type="nucleotide sequence ID" value="NZ_CP036259.1"/>
</dbReference>
<dbReference type="EMBL" id="CP036259">
    <property type="protein sequence ID" value="QDR81271.1"/>
    <property type="molecule type" value="Genomic_DNA"/>
</dbReference>
<dbReference type="PROSITE" id="PS51257">
    <property type="entry name" value="PROKAR_LIPOPROTEIN"/>
    <property type="match status" value="1"/>
</dbReference>